<gene>
    <name evidence="4" type="ORF">G9U52_07545</name>
</gene>
<dbReference type="InterPro" id="IPR028349">
    <property type="entry name" value="PafC-like"/>
</dbReference>
<dbReference type="PANTHER" id="PTHR34580:SF1">
    <property type="entry name" value="PROTEIN PAFC"/>
    <property type="match status" value="1"/>
</dbReference>
<reference evidence="4" key="1">
    <citation type="submission" date="2020-03" db="EMBL/GenBank/DDBJ databases">
        <title>Draft sequencing of Paenibacilllus sp. S3N08.</title>
        <authorList>
            <person name="Kim D.-U."/>
        </authorList>
    </citation>
    <scope>NUCLEOTIDE SEQUENCE</scope>
    <source>
        <strain evidence="4">S3N08</strain>
    </source>
</reference>
<dbReference type="PANTHER" id="PTHR34580">
    <property type="match status" value="1"/>
</dbReference>
<dbReference type="Pfam" id="PF13280">
    <property type="entry name" value="WYL"/>
    <property type="match status" value="1"/>
</dbReference>
<dbReference type="PROSITE" id="PS52050">
    <property type="entry name" value="WYL"/>
    <property type="match status" value="1"/>
</dbReference>
<name>A0ABX0J2N4_9BACL</name>
<dbReference type="InterPro" id="IPR036388">
    <property type="entry name" value="WH-like_DNA-bd_sf"/>
</dbReference>
<sequence>MKLDRLLAITMTLLNQTRVNASELAERFEVSLRTIYRDMDSINQAGIPIVSFAGSDGGYEIVPGYRLDKQILSLEDFSSICSALRGARSATDNSDIDGLLDRIGALMPNKSNFTDTYKVDLDFTPTPNDKEKIATLHLAIKELHLVRFDYLDNKGTETDRTIEPMGLFLKGYIWYIYGYCLTRSDIRVFRLTRINQPLSLPKKFVRRNYTLQDVEQQFMNQANFVKVSAVLHFSPAVKTRVRDEFGFDKIIVNPDGSLLVNAHYSSTERAIQNILSYSNNVTIIEPPELIAEIQRHVANMLLHYKVNEKEGIREHTRYLC</sequence>
<dbReference type="InterPro" id="IPR026881">
    <property type="entry name" value="WYL_dom"/>
</dbReference>
<dbReference type="InterPro" id="IPR013196">
    <property type="entry name" value="HTH_11"/>
</dbReference>
<dbReference type="PROSITE" id="PS51000">
    <property type="entry name" value="HTH_DEOR_2"/>
    <property type="match status" value="1"/>
</dbReference>
<feature type="domain" description="HTH deoR-type" evidence="3">
    <location>
        <begin position="2"/>
        <end position="57"/>
    </location>
</feature>
<comment type="caution">
    <text evidence="4">The sequence shown here is derived from an EMBL/GenBank/DDBJ whole genome shotgun (WGS) entry which is preliminary data.</text>
</comment>
<accession>A0ABX0J2N4</accession>
<dbReference type="InterPro" id="IPR051534">
    <property type="entry name" value="CBASS_pafABC_assoc_protein"/>
</dbReference>
<evidence type="ECO:0000313" key="5">
    <source>
        <dbReference type="Proteomes" id="UP001165962"/>
    </source>
</evidence>
<dbReference type="PIRSF" id="PIRSF016838">
    <property type="entry name" value="PafC"/>
    <property type="match status" value="1"/>
</dbReference>
<keyword evidence="5" id="KW-1185">Reference proteome</keyword>
<dbReference type="InterPro" id="IPR057727">
    <property type="entry name" value="WCX_dom"/>
</dbReference>
<dbReference type="Pfam" id="PF08279">
    <property type="entry name" value="HTH_11"/>
    <property type="match status" value="1"/>
</dbReference>
<proteinExistence type="predicted"/>
<dbReference type="RefSeq" id="WP_166147875.1">
    <property type="nucleotide sequence ID" value="NZ_JAAOIW010000002.1"/>
</dbReference>
<dbReference type="InterPro" id="IPR036390">
    <property type="entry name" value="WH_DNA-bd_sf"/>
</dbReference>
<dbReference type="Gene3D" id="1.10.10.10">
    <property type="entry name" value="Winged helix-like DNA-binding domain superfamily/Winged helix DNA-binding domain"/>
    <property type="match status" value="1"/>
</dbReference>
<dbReference type="EMBL" id="JAAOIW010000002">
    <property type="protein sequence ID" value="NHN29686.1"/>
    <property type="molecule type" value="Genomic_DNA"/>
</dbReference>
<evidence type="ECO:0000259" key="3">
    <source>
        <dbReference type="PROSITE" id="PS51000"/>
    </source>
</evidence>
<dbReference type="InterPro" id="IPR001034">
    <property type="entry name" value="DeoR_HTH"/>
</dbReference>
<keyword evidence="1" id="KW-0805">Transcription regulation</keyword>
<evidence type="ECO:0000256" key="2">
    <source>
        <dbReference type="ARBA" id="ARBA00023163"/>
    </source>
</evidence>
<dbReference type="SUPFAM" id="SSF46785">
    <property type="entry name" value="Winged helix' DNA-binding domain"/>
    <property type="match status" value="1"/>
</dbReference>
<dbReference type="Pfam" id="PF25583">
    <property type="entry name" value="WCX"/>
    <property type="match status" value="1"/>
</dbReference>
<evidence type="ECO:0000256" key="1">
    <source>
        <dbReference type="ARBA" id="ARBA00023015"/>
    </source>
</evidence>
<dbReference type="Proteomes" id="UP001165962">
    <property type="component" value="Unassembled WGS sequence"/>
</dbReference>
<evidence type="ECO:0000313" key="4">
    <source>
        <dbReference type="EMBL" id="NHN29686.1"/>
    </source>
</evidence>
<protein>
    <submittedName>
        <fullName evidence="4">YafY family transcriptional regulator</fullName>
    </submittedName>
</protein>
<keyword evidence="2" id="KW-0804">Transcription</keyword>
<organism evidence="4 5">
    <name type="scientific">Paenibacillus agricola</name>
    <dbReference type="NCBI Taxonomy" id="2716264"/>
    <lineage>
        <taxon>Bacteria</taxon>
        <taxon>Bacillati</taxon>
        <taxon>Bacillota</taxon>
        <taxon>Bacilli</taxon>
        <taxon>Bacillales</taxon>
        <taxon>Paenibacillaceae</taxon>
        <taxon>Paenibacillus</taxon>
    </lineage>
</organism>